<organism evidence="1 2">
    <name type="scientific">Camellia lanceoleosa</name>
    <dbReference type="NCBI Taxonomy" id="1840588"/>
    <lineage>
        <taxon>Eukaryota</taxon>
        <taxon>Viridiplantae</taxon>
        <taxon>Streptophyta</taxon>
        <taxon>Embryophyta</taxon>
        <taxon>Tracheophyta</taxon>
        <taxon>Spermatophyta</taxon>
        <taxon>Magnoliopsida</taxon>
        <taxon>eudicotyledons</taxon>
        <taxon>Gunneridae</taxon>
        <taxon>Pentapetalae</taxon>
        <taxon>asterids</taxon>
        <taxon>Ericales</taxon>
        <taxon>Theaceae</taxon>
        <taxon>Camellia</taxon>
    </lineage>
</organism>
<name>A0ACC0IXG5_9ERIC</name>
<keyword evidence="2" id="KW-1185">Reference proteome</keyword>
<comment type="caution">
    <text evidence="1">The sequence shown here is derived from an EMBL/GenBank/DDBJ whole genome shotgun (WGS) entry which is preliminary data.</text>
</comment>
<evidence type="ECO:0000313" key="1">
    <source>
        <dbReference type="EMBL" id="KAI8030127.1"/>
    </source>
</evidence>
<reference evidence="1 2" key="1">
    <citation type="journal article" date="2022" name="Plant J.">
        <title>Chromosome-level genome of Camellia lanceoleosa provides a valuable resource for understanding genome evolution and self-incompatibility.</title>
        <authorList>
            <person name="Gong W."/>
            <person name="Xiao S."/>
            <person name="Wang L."/>
            <person name="Liao Z."/>
            <person name="Chang Y."/>
            <person name="Mo W."/>
            <person name="Hu G."/>
            <person name="Li W."/>
            <person name="Zhao G."/>
            <person name="Zhu H."/>
            <person name="Hu X."/>
            <person name="Ji K."/>
            <person name="Xiang X."/>
            <person name="Song Q."/>
            <person name="Yuan D."/>
            <person name="Jin S."/>
            <person name="Zhang L."/>
        </authorList>
    </citation>
    <scope>NUCLEOTIDE SEQUENCE [LARGE SCALE GENOMIC DNA]</scope>
    <source>
        <strain evidence="1">SQ_2022a</strain>
    </source>
</reference>
<accession>A0ACC0IXG5</accession>
<sequence>MTVARHGRLDIMYNNAGITGPVFPPGIADLDLDEFDRVMRINVHDRWDQARRPVATELCKHGVRINCISPCPIPTPMVVSQFSGFFPDATQDRIMEIVHELGELKGSKCEEVDVAKAALYLASNEAKYITGHNLVVDGGFTCFKNLQFPSS</sequence>
<evidence type="ECO:0000313" key="2">
    <source>
        <dbReference type="Proteomes" id="UP001060215"/>
    </source>
</evidence>
<dbReference type="Proteomes" id="UP001060215">
    <property type="component" value="Chromosome 1"/>
</dbReference>
<protein>
    <submittedName>
        <fullName evidence="1">Short-chain dehydrogenase reductase 2a</fullName>
    </submittedName>
</protein>
<gene>
    <name evidence="1" type="ORF">LOK49_LG01G04274</name>
</gene>
<proteinExistence type="predicted"/>
<dbReference type="EMBL" id="CM045758">
    <property type="protein sequence ID" value="KAI8030127.1"/>
    <property type="molecule type" value="Genomic_DNA"/>
</dbReference>